<comment type="cofactor">
    <cofactor evidence="1">
        <name>FAD</name>
        <dbReference type="ChEBI" id="CHEBI:57692"/>
    </cofactor>
</comment>
<name>A0A2T0Q1Q2_9ACTN</name>
<reference evidence="5 6" key="1">
    <citation type="submission" date="2018-03" db="EMBL/GenBank/DDBJ databases">
        <title>Genomic Encyclopedia of Archaeal and Bacterial Type Strains, Phase II (KMG-II): from individual species to whole genera.</title>
        <authorList>
            <person name="Goeker M."/>
        </authorList>
    </citation>
    <scope>NUCLEOTIDE SEQUENCE [LARGE SCALE GENOMIC DNA]</scope>
    <source>
        <strain evidence="5 6">DSM 45601</strain>
    </source>
</reference>
<keyword evidence="3" id="KW-0274">FAD</keyword>
<dbReference type="GO" id="GO:0071949">
    <property type="term" value="F:FAD binding"/>
    <property type="evidence" value="ECO:0007669"/>
    <property type="project" value="InterPro"/>
</dbReference>
<dbReference type="Pfam" id="PF01494">
    <property type="entry name" value="FAD_binding_3"/>
    <property type="match status" value="1"/>
</dbReference>
<dbReference type="EMBL" id="PVZC01000005">
    <property type="protein sequence ID" value="PRX97727.1"/>
    <property type="molecule type" value="Genomic_DNA"/>
</dbReference>
<dbReference type="Proteomes" id="UP000237846">
    <property type="component" value="Unassembled WGS sequence"/>
</dbReference>
<dbReference type="Gene3D" id="3.30.70.2450">
    <property type="match status" value="1"/>
</dbReference>
<keyword evidence="2" id="KW-0285">Flavoprotein</keyword>
<dbReference type="OrthoDB" id="8670884at2"/>
<dbReference type="AlphaFoldDB" id="A0A2T0Q1Q2"/>
<dbReference type="InterPro" id="IPR002938">
    <property type="entry name" value="FAD-bd"/>
</dbReference>
<accession>A0A2T0Q1Q2</accession>
<dbReference type="InterPro" id="IPR050641">
    <property type="entry name" value="RIFMO-like"/>
</dbReference>
<organism evidence="5 6">
    <name type="scientific">Allonocardiopsis opalescens</name>
    <dbReference type="NCBI Taxonomy" id="1144618"/>
    <lineage>
        <taxon>Bacteria</taxon>
        <taxon>Bacillati</taxon>
        <taxon>Actinomycetota</taxon>
        <taxon>Actinomycetes</taxon>
        <taxon>Streptosporangiales</taxon>
        <taxon>Allonocardiopsis</taxon>
    </lineage>
</organism>
<proteinExistence type="predicted"/>
<evidence type="ECO:0000256" key="3">
    <source>
        <dbReference type="ARBA" id="ARBA00022827"/>
    </source>
</evidence>
<dbReference type="SUPFAM" id="SSF51905">
    <property type="entry name" value="FAD/NAD(P)-binding domain"/>
    <property type="match status" value="1"/>
</dbReference>
<dbReference type="InterPro" id="IPR036188">
    <property type="entry name" value="FAD/NAD-bd_sf"/>
</dbReference>
<evidence type="ECO:0000256" key="2">
    <source>
        <dbReference type="ARBA" id="ARBA00022630"/>
    </source>
</evidence>
<gene>
    <name evidence="5" type="ORF">CLV72_10577</name>
</gene>
<protein>
    <submittedName>
        <fullName evidence="5">2-polyprenyl-6-methoxyphenol hydroxylase-like FAD-dependent oxidoreductase</fullName>
    </submittedName>
</protein>
<evidence type="ECO:0000256" key="1">
    <source>
        <dbReference type="ARBA" id="ARBA00001974"/>
    </source>
</evidence>
<dbReference type="PANTHER" id="PTHR43004:SF19">
    <property type="entry name" value="BINDING MONOOXYGENASE, PUTATIVE (JCVI)-RELATED"/>
    <property type="match status" value="1"/>
</dbReference>
<dbReference type="PANTHER" id="PTHR43004">
    <property type="entry name" value="TRK SYSTEM POTASSIUM UPTAKE PROTEIN"/>
    <property type="match status" value="1"/>
</dbReference>
<dbReference type="RefSeq" id="WP_106247322.1">
    <property type="nucleotide sequence ID" value="NZ_PVZC01000005.1"/>
</dbReference>
<evidence type="ECO:0000313" key="5">
    <source>
        <dbReference type="EMBL" id="PRX97727.1"/>
    </source>
</evidence>
<dbReference type="PRINTS" id="PR00420">
    <property type="entry name" value="RNGMNOXGNASE"/>
</dbReference>
<feature type="domain" description="FAD-binding" evidence="4">
    <location>
        <begin position="4"/>
        <end position="336"/>
    </location>
</feature>
<evidence type="ECO:0000259" key="4">
    <source>
        <dbReference type="Pfam" id="PF01494"/>
    </source>
</evidence>
<evidence type="ECO:0000313" key="6">
    <source>
        <dbReference type="Proteomes" id="UP000237846"/>
    </source>
</evidence>
<keyword evidence="6" id="KW-1185">Reference proteome</keyword>
<dbReference type="GO" id="GO:0016709">
    <property type="term" value="F:oxidoreductase activity, acting on paired donors, with incorporation or reduction of molecular oxygen, NAD(P)H as one donor, and incorporation of one atom of oxygen"/>
    <property type="evidence" value="ECO:0007669"/>
    <property type="project" value="UniProtKB-ARBA"/>
</dbReference>
<dbReference type="Gene3D" id="3.40.30.120">
    <property type="match status" value="1"/>
</dbReference>
<comment type="caution">
    <text evidence="5">The sequence shown here is derived from an EMBL/GenBank/DDBJ whole genome shotgun (WGS) entry which is preliminary data.</text>
</comment>
<sequence>MRTDTDVLIAGAGPTGLVLAIELARRGVLPRVVDAGPSDLRESRAVAVAARSLELLDDLGLAEAAIGHGLPLHALNFYQGTALLAVLDVTVVDSPFPMDLCVPQWRTTELLRKRAEELGVTIEWRTRLSGLRADGDGVDAEIVRPDGGTERVRAGWLAGCDGAHSTVRRAAGIRWRTADLRRGFILGDVAADWDLVRDRFHVYFDRGGVLAVFPMPGGHWRVLASTPGGRPPERPGLADFAQAVAERTPLDARPRELRWSSAFAAREGLAETFRRGRVLLAGDAAHSHSPIGGQGMNTGMQDAYNLGWKLALAATGGADILDGYGAERRPVAEAVIGTTSAATRVATGRALVVRRARRHALRLLSRLTAVQRRFADALGEHLVGYRGSELVSQDWRGGPVRAWNDGAGPGPEAGELARDAYLETRSGPVALRRVLGGTGHHLLLFAAEEADPAALADWTARARQAVDGDAAVHLVTRGHLPPGPAEGVFADLRGEAHRRYGVRRPSLYLVRPDKYIAHRNDSLDLAPVRGYLRGLRGAPAAGGRVA</sequence>
<dbReference type="Gene3D" id="3.50.50.60">
    <property type="entry name" value="FAD/NAD(P)-binding domain"/>
    <property type="match status" value="1"/>
</dbReference>